<evidence type="ECO:0000313" key="2">
    <source>
        <dbReference type="Proteomes" id="UP000215914"/>
    </source>
</evidence>
<evidence type="ECO:0000313" key="1">
    <source>
        <dbReference type="EMBL" id="KAF5791309.1"/>
    </source>
</evidence>
<dbReference type="Gramene" id="mRNA:HanXRQr2_Chr09g0393181">
    <property type="protein sequence ID" value="CDS:HanXRQr2_Chr09g0393181.1"/>
    <property type="gene ID" value="HanXRQr2_Chr09g0393181"/>
</dbReference>
<reference evidence="1" key="1">
    <citation type="journal article" date="2017" name="Nature">
        <title>The sunflower genome provides insights into oil metabolism, flowering and Asterid evolution.</title>
        <authorList>
            <person name="Badouin H."/>
            <person name="Gouzy J."/>
            <person name="Grassa C.J."/>
            <person name="Murat F."/>
            <person name="Staton S.E."/>
            <person name="Cottret L."/>
            <person name="Lelandais-Briere C."/>
            <person name="Owens G.L."/>
            <person name="Carrere S."/>
            <person name="Mayjonade B."/>
            <person name="Legrand L."/>
            <person name="Gill N."/>
            <person name="Kane N.C."/>
            <person name="Bowers J.E."/>
            <person name="Hubner S."/>
            <person name="Bellec A."/>
            <person name="Berard A."/>
            <person name="Berges H."/>
            <person name="Blanchet N."/>
            <person name="Boniface M.C."/>
            <person name="Brunel D."/>
            <person name="Catrice O."/>
            <person name="Chaidir N."/>
            <person name="Claudel C."/>
            <person name="Donnadieu C."/>
            <person name="Faraut T."/>
            <person name="Fievet G."/>
            <person name="Helmstetter N."/>
            <person name="King M."/>
            <person name="Knapp S.J."/>
            <person name="Lai Z."/>
            <person name="Le Paslier M.C."/>
            <person name="Lippi Y."/>
            <person name="Lorenzon L."/>
            <person name="Mandel J.R."/>
            <person name="Marage G."/>
            <person name="Marchand G."/>
            <person name="Marquand E."/>
            <person name="Bret-Mestries E."/>
            <person name="Morien E."/>
            <person name="Nambeesan S."/>
            <person name="Nguyen T."/>
            <person name="Pegot-Espagnet P."/>
            <person name="Pouilly N."/>
            <person name="Raftis F."/>
            <person name="Sallet E."/>
            <person name="Schiex T."/>
            <person name="Thomas J."/>
            <person name="Vandecasteele C."/>
            <person name="Vares D."/>
            <person name="Vear F."/>
            <person name="Vautrin S."/>
            <person name="Crespi M."/>
            <person name="Mangin B."/>
            <person name="Burke J.M."/>
            <person name="Salse J."/>
            <person name="Munos S."/>
            <person name="Vincourt P."/>
            <person name="Rieseberg L.H."/>
            <person name="Langlade N.B."/>
        </authorList>
    </citation>
    <scope>NUCLEOTIDE SEQUENCE</scope>
    <source>
        <tissue evidence="1">Leaves</tissue>
    </source>
</reference>
<reference evidence="1" key="2">
    <citation type="submission" date="2020-06" db="EMBL/GenBank/DDBJ databases">
        <title>Helianthus annuus Genome sequencing and assembly Release 2.</title>
        <authorList>
            <person name="Gouzy J."/>
            <person name="Langlade N."/>
            <person name="Munos S."/>
        </authorList>
    </citation>
    <scope>NUCLEOTIDE SEQUENCE</scope>
    <source>
        <tissue evidence="1">Leaves</tissue>
    </source>
</reference>
<keyword evidence="2" id="KW-1185">Reference proteome</keyword>
<dbReference type="AlphaFoldDB" id="A0A9K3I881"/>
<comment type="caution">
    <text evidence="1">The sequence shown here is derived from an EMBL/GenBank/DDBJ whole genome shotgun (WGS) entry which is preliminary data.</text>
</comment>
<organism evidence="1 2">
    <name type="scientific">Helianthus annuus</name>
    <name type="common">Common sunflower</name>
    <dbReference type="NCBI Taxonomy" id="4232"/>
    <lineage>
        <taxon>Eukaryota</taxon>
        <taxon>Viridiplantae</taxon>
        <taxon>Streptophyta</taxon>
        <taxon>Embryophyta</taxon>
        <taxon>Tracheophyta</taxon>
        <taxon>Spermatophyta</taxon>
        <taxon>Magnoliopsida</taxon>
        <taxon>eudicotyledons</taxon>
        <taxon>Gunneridae</taxon>
        <taxon>Pentapetalae</taxon>
        <taxon>asterids</taxon>
        <taxon>campanulids</taxon>
        <taxon>Asterales</taxon>
        <taxon>Asteraceae</taxon>
        <taxon>Asteroideae</taxon>
        <taxon>Heliantheae alliance</taxon>
        <taxon>Heliantheae</taxon>
        <taxon>Helianthus</taxon>
    </lineage>
</organism>
<dbReference type="EMBL" id="MNCJ02000324">
    <property type="protein sequence ID" value="KAF5791309.1"/>
    <property type="molecule type" value="Genomic_DNA"/>
</dbReference>
<sequence>MVTTHVSFPIHLCITQFPNQIHYLCTKLVLLTMHKVQVYLLNDIVGCRSMTSSLLECATCSQRGSKAREFNSGNG</sequence>
<accession>A0A9K3I881</accession>
<name>A0A9K3I881_HELAN</name>
<protein>
    <submittedName>
        <fullName evidence="1">Uncharacterized protein</fullName>
    </submittedName>
</protein>
<dbReference type="Proteomes" id="UP000215914">
    <property type="component" value="Unassembled WGS sequence"/>
</dbReference>
<proteinExistence type="predicted"/>
<gene>
    <name evidence="1" type="ORF">HanXRQr2_Chr09g0393181</name>
</gene>